<keyword evidence="9 10" id="KW-0472">Membrane</keyword>
<keyword evidence="6" id="KW-0833">Ubl conjugation pathway</keyword>
<dbReference type="InterPro" id="IPR013083">
    <property type="entry name" value="Znf_RING/FYVE/PHD"/>
</dbReference>
<keyword evidence="5" id="KW-0863">Zinc-finger</keyword>
<evidence type="ECO:0000256" key="9">
    <source>
        <dbReference type="ARBA" id="ARBA00023136"/>
    </source>
</evidence>
<dbReference type="PANTHER" id="PTHR46065:SF3">
    <property type="entry name" value="FI20425P1"/>
    <property type="match status" value="1"/>
</dbReference>
<evidence type="ECO:0000259" key="11">
    <source>
        <dbReference type="PROSITE" id="PS51292"/>
    </source>
</evidence>
<dbReference type="SUPFAM" id="SSF57850">
    <property type="entry name" value="RING/U-box"/>
    <property type="match status" value="1"/>
</dbReference>
<keyword evidence="7" id="KW-0862">Zinc</keyword>
<sequence length="302" mass="33944">MDPNEGSSGDIEYIEYEIISTSDTSGKEFARSESGGTRSCSLLSLSPSSSPSAPLCRICHCAYPIDPLDPLISPCRCSGSLQHVHVSCLMHWLDISSRKLHRPAICELCLYKYRRRRVLKYRELQLPECARGDLRYYFLLMIALILMLTSAAVTIFCFQMEKKYVLTPLIQEKLMIAVASPAVAHTPGGSPSVEQLPTGASSQINDVENLLSTITLVSAILFFFSFFLAMYAHIKSGQSICGYIRGCWSSNLEWSIEEYRMSRDTQYLAKLEELRRKLNEKQTKKCSAEEVEPLRSAVIAIE</sequence>
<dbReference type="GO" id="GO:0016020">
    <property type="term" value="C:membrane"/>
    <property type="evidence" value="ECO:0007669"/>
    <property type="project" value="UniProtKB-SubCell"/>
</dbReference>
<dbReference type="PANTHER" id="PTHR46065">
    <property type="entry name" value="E3 UBIQUITIN-PROTEIN LIGASE MARCH 2/3 FAMILY MEMBER"/>
    <property type="match status" value="1"/>
</dbReference>
<evidence type="ECO:0000313" key="13">
    <source>
        <dbReference type="WBParaSite" id="MBELARI_LOCUS19915"/>
    </source>
</evidence>
<keyword evidence="12" id="KW-1185">Reference proteome</keyword>
<protein>
    <submittedName>
        <fullName evidence="13">RING-CH-type domain-containing protein</fullName>
    </submittedName>
</protein>
<dbReference type="WBParaSite" id="MBELARI_LOCUS19915">
    <property type="protein sequence ID" value="MBELARI_LOCUS19915"/>
    <property type="gene ID" value="MBELARI_LOCUS19915"/>
</dbReference>
<dbReference type="InterPro" id="IPR011016">
    <property type="entry name" value="Znf_RING-CH"/>
</dbReference>
<evidence type="ECO:0000256" key="8">
    <source>
        <dbReference type="ARBA" id="ARBA00022989"/>
    </source>
</evidence>
<comment type="subcellular location">
    <subcellularLocation>
        <location evidence="1">Membrane</location>
        <topology evidence="1">Multi-pass membrane protein</topology>
    </subcellularLocation>
</comment>
<keyword evidence="8 10" id="KW-1133">Transmembrane helix</keyword>
<evidence type="ECO:0000256" key="1">
    <source>
        <dbReference type="ARBA" id="ARBA00004141"/>
    </source>
</evidence>
<dbReference type="CDD" id="cd16495">
    <property type="entry name" value="RING_CH-C4HC3_MARCH"/>
    <property type="match status" value="1"/>
</dbReference>
<evidence type="ECO:0000256" key="5">
    <source>
        <dbReference type="ARBA" id="ARBA00022771"/>
    </source>
</evidence>
<evidence type="ECO:0000256" key="10">
    <source>
        <dbReference type="SAM" id="Phobius"/>
    </source>
</evidence>
<dbReference type="AlphaFoldDB" id="A0AAF3F0F6"/>
<keyword evidence="4" id="KW-0479">Metal-binding</keyword>
<evidence type="ECO:0000256" key="6">
    <source>
        <dbReference type="ARBA" id="ARBA00022786"/>
    </source>
</evidence>
<dbReference type="Pfam" id="PF12906">
    <property type="entry name" value="RINGv"/>
    <property type="match status" value="1"/>
</dbReference>
<dbReference type="Proteomes" id="UP000887575">
    <property type="component" value="Unassembled WGS sequence"/>
</dbReference>
<organism evidence="12 13">
    <name type="scientific">Mesorhabditis belari</name>
    <dbReference type="NCBI Taxonomy" id="2138241"/>
    <lineage>
        <taxon>Eukaryota</taxon>
        <taxon>Metazoa</taxon>
        <taxon>Ecdysozoa</taxon>
        <taxon>Nematoda</taxon>
        <taxon>Chromadorea</taxon>
        <taxon>Rhabditida</taxon>
        <taxon>Rhabditina</taxon>
        <taxon>Rhabditomorpha</taxon>
        <taxon>Rhabditoidea</taxon>
        <taxon>Rhabditidae</taxon>
        <taxon>Mesorhabditinae</taxon>
        <taxon>Mesorhabditis</taxon>
    </lineage>
</organism>
<reference evidence="13" key="1">
    <citation type="submission" date="2024-02" db="UniProtKB">
        <authorList>
            <consortium name="WormBaseParasite"/>
        </authorList>
    </citation>
    <scope>IDENTIFICATION</scope>
</reference>
<feature type="domain" description="RING-CH-type" evidence="11">
    <location>
        <begin position="48"/>
        <end position="116"/>
    </location>
</feature>
<evidence type="ECO:0000256" key="7">
    <source>
        <dbReference type="ARBA" id="ARBA00022833"/>
    </source>
</evidence>
<dbReference type="GO" id="GO:0016740">
    <property type="term" value="F:transferase activity"/>
    <property type="evidence" value="ECO:0007669"/>
    <property type="project" value="UniProtKB-KW"/>
</dbReference>
<evidence type="ECO:0000256" key="3">
    <source>
        <dbReference type="ARBA" id="ARBA00022692"/>
    </source>
</evidence>
<feature type="transmembrane region" description="Helical" evidence="10">
    <location>
        <begin position="210"/>
        <end position="232"/>
    </location>
</feature>
<keyword evidence="3 10" id="KW-0812">Transmembrane</keyword>
<evidence type="ECO:0000256" key="4">
    <source>
        <dbReference type="ARBA" id="ARBA00022723"/>
    </source>
</evidence>
<dbReference type="GO" id="GO:0008270">
    <property type="term" value="F:zinc ion binding"/>
    <property type="evidence" value="ECO:0007669"/>
    <property type="project" value="UniProtKB-KW"/>
</dbReference>
<proteinExistence type="predicted"/>
<dbReference type="FunFam" id="3.30.40.10:FF:000571">
    <property type="entry name" value="Zinc finger, C3HC4 type"/>
    <property type="match status" value="1"/>
</dbReference>
<evidence type="ECO:0000256" key="2">
    <source>
        <dbReference type="ARBA" id="ARBA00022679"/>
    </source>
</evidence>
<dbReference type="PROSITE" id="PS51292">
    <property type="entry name" value="ZF_RING_CH"/>
    <property type="match status" value="1"/>
</dbReference>
<evidence type="ECO:0000313" key="12">
    <source>
        <dbReference type="Proteomes" id="UP000887575"/>
    </source>
</evidence>
<name>A0AAF3F0F6_9BILA</name>
<keyword evidence="2" id="KW-0808">Transferase</keyword>
<accession>A0AAF3F0F6</accession>
<dbReference type="SMART" id="SM00744">
    <property type="entry name" value="RINGv"/>
    <property type="match status" value="1"/>
</dbReference>
<feature type="transmembrane region" description="Helical" evidence="10">
    <location>
        <begin position="136"/>
        <end position="158"/>
    </location>
</feature>
<dbReference type="Gene3D" id="3.30.40.10">
    <property type="entry name" value="Zinc/RING finger domain, C3HC4 (zinc finger)"/>
    <property type="match status" value="1"/>
</dbReference>